<dbReference type="AlphaFoldDB" id="A0A6H5J598"/>
<evidence type="ECO:0000313" key="1">
    <source>
        <dbReference type="EMBL" id="CAB0044665.1"/>
    </source>
</evidence>
<name>A0A6H5J598_9HYME</name>
<organism evidence="1 2">
    <name type="scientific">Trichogramma brassicae</name>
    <dbReference type="NCBI Taxonomy" id="86971"/>
    <lineage>
        <taxon>Eukaryota</taxon>
        <taxon>Metazoa</taxon>
        <taxon>Ecdysozoa</taxon>
        <taxon>Arthropoda</taxon>
        <taxon>Hexapoda</taxon>
        <taxon>Insecta</taxon>
        <taxon>Pterygota</taxon>
        <taxon>Neoptera</taxon>
        <taxon>Endopterygota</taxon>
        <taxon>Hymenoptera</taxon>
        <taxon>Apocrita</taxon>
        <taxon>Proctotrupomorpha</taxon>
        <taxon>Chalcidoidea</taxon>
        <taxon>Trichogrammatidae</taxon>
        <taxon>Trichogramma</taxon>
    </lineage>
</organism>
<sequence length="90" mass="10320">MYYDVNTLSGWAMVQYLPYGGFEWADMPKIKLTLPRRFPSTETFLEVDIGVSWNHDTTRTRVSTMSRFRARLPTGLKTSGKLLTTPEGQT</sequence>
<accession>A0A6H5J598</accession>
<dbReference type="Proteomes" id="UP000479190">
    <property type="component" value="Unassembled WGS sequence"/>
</dbReference>
<evidence type="ECO:0000313" key="2">
    <source>
        <dbReference type="Proteomes" id="UP000479190"/>
    </source>
</evidence>
<keyword evidence="2" id="KW-1185">Reference proteome</keyword>
<gene>
    <name evidence="1" type="ORF">TBRA_LOCUS16253</name>
</gene>
<proteinExistence type="predicted"/>
<dbReference type="EMBL" id="CADCXV010001478">
    <property type="protein sequence ID" value="CAB0044665.1"/>
    <property type="molecule type" value="Genomic_DNA"/>
</dbReference>
<protein>
    <submittedName>
        <fullName evidence="1">Uncharacterized protein</fullName>
    </submittedName>
</protein>
<reference evidence="1 2" key="1">
    <citation type="submission" date="2020-02" db="EMBL/GenBank/DDBJ databases">
        <authorList>
            <person name="Ferguson B K."/>
        </authorList>
    </citation>
    <scope>NUCLEOTIDE SEQUENCE [LARGE SCALE GENOMIC DNA]</scope>
</reference>